<gene>
    <name evidence="1" type="ordered locus">Mycch_2668</name>
</gene>
<organism evidence="1 2">
    <name type="scientific">Mycolicibacterium chubuense (strain NBB4)</name>
    <name type="common">Mycobacterium chubuense</name>
    <dbReference type="NCBI Taxonomy" id="710421"/>
    <lineage>
        <taxon>Bacteria</taxon>
        <taxon>Bacillati</taxon>
        <taxon>Actinomycetota</taxon>
        <taxon>Actinomycetes</taxon>
        <taxon>Mycobacteriales</taxon>
        <taxon>Mycobacteriaceae</taxon>
        <taxon>Mycolicibacterium</taxon>
    </lineage>
</organism>
<dbReference type="RefSeq" id="WP_014815913.1">
    <property type="nucleotide sequence ID" value="NC_018027.1"/>
</dbReference>
<keyword evidence="2" id="KW-1185">Reference proteome</keyword>
<dbReference type="STRING" id="710421.Mycch_2668"/>
<dbReference type="EMBL" id="CP003053">
    <property type="protein sequence ID" value="AFM17435.1"/>
    <property type="molecule type" value="Genomic_DNA"/>
</dbReference>
<evidence type="ECO:0000313" key="1">
    <source>
        <dbReference type="EMBL" id="AFM17435.1"/>
    </source>
</evidence>
<dbReference type="AlphaFoldDB" id="I4BJH8"/>
<proteinExistence type="predicted"/>
<sequence>MKLELVATDGWSKRADAKLMRLWDQHVPTGATIPTLTVVQHIADTMGRDRFAVYDRIRYLKQAGVYHPQPLVRPVS</sequence>
<protein>
    <submittedName>
        <fullName evidence="1">Uncharacterized protein</fullName>
    </submittedName>
</protein>
<dbReference type="HOGENOM" id="CLU_2650545_0_0_11"/>
<dbReference type="Proteomes" id="UP000006057">
    <property type="component" value="Chromosome"/>
</dbReference>
<evidence type="ECO:0000313" key="2">
    <source>
        <dbReference type="Proteomes" id="UP000006057"/>
    </source>
</evidence>
<accession>I4BJH8</accession>
<dbReference type="KEGG" id="mcb:Mycch_2668"/>
<reference evidence="1 2" key="1">
    <citation type="submission" date="2012-06" db="EMBL/GenBank/DDBJ databases">
        <title>Complete sequence of chromosome of Mycobacterium chubuense NBB4.</title>
        <authorList>
            <consortium name="US DOE Joint Genome Institute"/>
            <person name="Lucas S."/>
            <person name="Han J."/>
            <person name="Lapidus A."/>
            <person name="Cheng J.-F."/>
            <person name="Goodwin L."/>
            <person name="Pitluck S."/>
            <person name="Peters L."/>
            <person name="Mikhailova N."/>
            <person name="Teshima H."/>
            <person name="Detter J.C."/>
            <person name="Han C."/>
            <person name="Tapia R."/>
            <person name="Land M."/>
            <person name="Hauser L."/>
            <person name="Kyrpides N."/>
            <person name="Ivanova N."/>
            <person name="Pagani I."/>
            <person name="Mattes T."/>
            <person name="Holmes A."/>
            <person name="Rutledge P."/>
            <person name="Paulsen I."/>
            <person name="Coleman N."/>
            <person name="Woyke T."/>
        </authorList>
    </citation>
    <scope>NUCLEOTIDE SEQUENCE [LARGE SCALE GENOMIC DNA]</scope>
    <source>
        <strain evidence="1 2">NBB4</strain>
    </source>
</reference>
<name>I4BJH8_MYCCN</name>